<evidence type="ECO:0000313" key="2">
    <source>
        <dbReference type="EMBL" id="PIC36621.1"/>
    </source>
</evidence>
<dbReference type="Proteomes" id="UP000230233">
    <property type="component" value="Chromosome IV"/>
</dbReference>
<name>A0A2G5UBA4_9PELO</name>
<sequence length="123" mass="14067">MKSLKVQFLRDEKRLREKTTIRPADGHYNHLVCGPPLTIQSITTKSTTRPEEISCPEITNIVILAFIFGTIIGFGIFWIVQKFLKCLNNVKTEVTDFQEFKKSKNELVKVDAAEVLNEEISLL</sequence>
<keyword evidence="1" id="KW-1133">Transmembrane helix</keyword>
<gene>
    <name evidence="2" type="primary">Cnig_chr_IV.g15546</name>
    <name evidence="2" type="ORF">B9Z55_015546</name>
</gene>
<comment type="caution">
    <text evidence="2">The sequence shown here is derived from an EMBL/GenBank/DDBJ whole genome shotgun (WGS) entry which is preliminary data.</text>
</comment>
<keyword evidence="3" id="KW-1185">Reference proteome</keyword>
<protein>
    <submittedName>
        <fullName evidence="2">Uncharacterized protein</fullName>
    </submittedName>
</protein>
<evidence type="ECO:0000313" key="3">
    <source>
        <dbReference type="Proteomes" id="UP000230233"/>
    </source>
</evidence>
<organism evidence="2 3">
    <name type="scientific">Caenorhabditis nigoni</name>
    <dbReference type="NCBI Taxonomy" id="1611254"/>
    <lineage>
        <taxon>Eukaryota</taxon>
        <taxon>Metazoa</taxon>
        <taxon>Ecdysozoa</taxon>
        <taxon>Nematoda</taxon>
        <taxon>Chromadorea</taxon>
        <taxon>Rhabditida</taxon>
        <taxon>Rhabditina</taxon>
        <taxon>Rhabditomorpha</taxon>
        <taxon>Rhabditoidea</taxon>
        <taxon>Rhabditidae</taxon>
        <taxon>Peloderinae</taxon>
        <taxon>Caenorhabditis</taxon>
    </lineage>
</organism>
<dbReference type="AlphaFoldDB" id="A0A2G5UBA4"/>
<dbReference type="EMBL" id="PDUG01000004">
    <property type="protein sequence ID" value="PIC36621.1"/>
    <property type="molecule type" value="Genomic_DNA"/>
</dbReference>
<proteinExistence type="predicted"/>
<keyword evidence="1" id="KW-0472">Membrane</keyword>
<keyword evidence="1" id="KW-0812">Transmembrane</keyword>
<accession>A0A2G5UBA4</accession>
<evidence type="ECO:0000256" key="1">
    <source>
        <dbReference type="SAM" id="Phobius"/>
    </source>
</evidence>
<feature type="transmembrane region" description="Helical" evidence="1">
    <location>
        <begin position="58"/>
        <end position="80"/>
    </location>
</feature>
<reference evidence="3" key="1">
    <citation type="submission" date="2017-10" db="EMBL/GenBank/DDBJ databases">
        <title>Rapid genome shrinkage in a self-fertile nematode reveals novel sperm competition proteins.</title>
        <authorList>
            <person name="Yin D."/>
            <person name="Schwarz E.M."/>
            <person name="Thomas C.G."/>
            <person name="Felde R.L."/>
            <person name="Korf I.F."/>
            <person name="Cutter A.D."/>
            <person name="Schartner C.M."/>
            <person name="Ralston E.J."/>
            <person name="Meyer B.J."/>
            <person name="Haag E.S."/>
        </authorList>
    </citation>
    <scope>NUCLEOTIDE SEQUENCE [LARGE SCALE GENOMIC DNA]</scope>
    <source>
        <strain evidence="3">JU1422</strain>
    </source>
</reference>